<dbReference type="RefSeq" id="WP_394842546.1">
    <property type="nucleotide sequence ID" value="NZ_CP089982.1"/>
</dbReference>
<dbReference type="EMBL" id="CP089982">
    <property type="protein sequence ID" value="WXA91928.1"/>
    <property type="molecule type" value="Genomic_DNA"/>
</dbReference>
<evidence type="ECO:0000313" key="4">
    <source>
        <dbReference type="Proteomes" id="UP001379533"/>
    </source>
</evidence>
<evidence type="ECO:0000256" key="1">
    <source>
        <dbReference type="SAM" id="Coils"/>
    </source>
</evidence>
<reference evidence="3 4" key="1">
    <citation type="submission" date="2021-12" db="EMBL/GenBank/DDBJ databases">
        <title>Discovery of the Pendulisporaceae a myxobacterial family with distinct sporulation behavior and unique specialized metabolism.</title>
        <authorList>
            <person name="Garcia R."/>
            <person name="Popoff A."/>
            <person name="Bader C.D."/>
            <person name="Loehr J."/>
            <person name="Walesch S."/>
            <person name="Walt C."/>
            <person name="Boldt J."/>
            <person name="Bunk B."/>
            <person name="Haeckl F.J.F.P.J."/>
            <person name="Gunesch A.P."/>
            <person name="Birkelbach J."/>
            <person name="Nuebel U."/>
            <person name="Pietschmann T."/>
            <person name="Bach T."/>
            <person name="Mueller R."/>
        </authorList>
    </citation>
    <scope>NUCLEOTIDE SEQUENCE [LARGE SCALE GENOMIC DNA]</scope>
    <source>
        <strain evidence="3 4">MSr12523</strain>
    </source>
</reference>
<evidence type="ECO:0008006" key="5">
    <source>
        <dbReference type="Google" id="ProtNLM"/>
    </source>
</evidence>
<gene>
    <name evidence="3" type="ORF">LZC95_36440</name>
</gene>
<name>A0ABZ2K3J9_9BACT</name>
<evidence type="ECO:0000313" key="3">
    <source>
        <dbReference type="EMBL" id="WXA91928.1"/>
    </source>
</evidence>
<dbReference type="Proteomes" id="UP001379533">
    <property type="component" value="Chromosome"/>
</dbReference>
<keyword evidence="4" id="KW-1185">Reference proteome</keyword>
<keyword evidence="1" id="KW-0175">Coiled coil</keyword>
<dbReference type="InterPro" id="IPR011990">
    <property type="entry name" value="TPR-like_helical_dom_sf"/>
</dbReference>
<protein>
    <recommendedName>
        <fullName evidence="5">Tetratricopeptide repeat protein</fullName>
    </recommendedName>
</protein>
<organism evidence="3 4">
    <name type="scientific">Pendulispora brunnea</name>
    <dbReference type="NCBI Taxonomy" id="2905690"/>
    <lineage>
        <taxon>Bacteria</taxon>
        <taxon>Pseudomonadati</taxon>
        <taxon>Myxococcota</taxon>
        <taxon>Myxococcia</taxon>
        <taxon>Myxococcales</taxon>
        <taxon>Sorangiineae</taxon>
        <taxon>Pendulisporaceae</taxon>
        <taxon>Pendulispora</taxon>
    </lineage>
</organism>
<feature type="chain" id="PRO_5045977827" description="Tetratricopeptide repeat protein" evidence="2">
    <location>
        <begin position="26"/>
        <end position="309"/>
    </location>
</feature>
<evidence type="ECO:0000256" key="2">
    <source>
        <dbReference type="SAM" id="SignalP"/>
    </source>
</evidence>
<sequence>MRSVRPLFSAMVVAACLTTGAVVHADEQSDLEKGRNAYLARQYDEADARFRAMLAPKTGTVRDPNLVTQALMYWGAVKIAQRRPQEAAGLFEQVLFKNPQYEPDPLSFPTAVLDAFSDTRSRIRERLNAQAREMARRDAERRVREEEDKQKQLERTRILERMASEEKITVKHSRIVAFVPFGAGQFQNGSKALGWFFFGAETLFLAAGTLAIPFYYSEKAAFVDAYNDPSGTTQTADAREHYDRARTWGFINSLAYSAFLVTAVAGIVEANARFEPQTVIVRRRPIPPPVSLVPALGPGGGGVGVRISF</sequence>
<proteinExistence type="predicted"/>
<accession>A0ABZ2K3J9</accession>
<feature type="coiled-coil region" evidence="1">
    <location>
        <begin position="129"/>
        <end position="156"/>
    </location>
</feature>
<keyword evidence="2" id="KW-0732">Signal</keyword>
<dbReference type="PROSITE" id="PS51257">
    <property type="entry name" value="PROKAR_LIPOPROTEIN"/>
    <property type="match status" value="1"/>
</dbReference>
<dbReference type="SUPFAM" id="SSF48452">
    <property type="entry name" value="TPR-like"/>
    <property type="match status" value="1"/>
</dbReference>
<feature type="signal peptide" evidence="2">
    <location>
        <begin position="1"/>
        <end position="25"/>
    </location>
</feature>